<dbReference type="InterPro" id="IPR059206">
    <property type="entry name" value="Sll1717-like"/>
</dbReference>
<comment type="caution">
    <text evidence="1">The sequence shown here is derived from an EMBL/GenBank/DDBJ whole genome shotgun (WGS) entry which is preliminary data.</text>
</comment>
<dbReference type="InterPro" id="IPR027417">
    <property type="entry name" value="P-loop_NTPase"/>
</dbReference>
<organism evidence="1 2">
    <name type="scientific">Eisenbergiella massiliensis</name>
    <dbReference type="NCBI Taxonomy" id="1720294"/>
    <lineage>
        <taxon>Bacteria</taxon>
        <taxon>Bacillati</taxon>
        <taxon>Bacillota</taxon>
        <taxon>Clostridia</taxon>
        <taxon>Lachnospirales</taxon>
        <taxon>Lachnospiraceae</taxon>
        <taxon>Eisenbergiella</taxon>
    </lineage>
</organism>
<dbReference type="SUPFAM" id="SSF52540">
    <property type="entry name" value="P-loop containing nucleoside triphosphate hydrolases"/>
    <property type="match status" value="1"/>
</dbReference>
<dbReference type="NCBIfam" id="NF047389">
    <property type="entry name" value="ATPase_Sll1717"/>
    <property type="match status" value="1"/>
</dbReference>
<gene>
    <name evidence="1" type="ORF">DXC51_27085</name>
</gene>
<dbReference type="Proteomes" id="UP000260812">
    <property type="component" value="Unassembled WGS sequence"/>
</dbReference>
<keyword evidence="2" id="KW-1185">Reference proteome</keyword>
<dbReference type="EMBL" id="QVLV01000034">
    <property type="protein sequence ID" value="RGE55912.1"/>
    <property type="molecule type" value="Genomic_DNA"/>
</dbReference>
<accession>A0A3E3HVU2</accession>
<evidence type="ECO:0000313" key="1">
    <source>
        <dbReference type="EMBL" id="RGE55912.1"/>
    </source>
</evidence>
<evidence type="ECO:0000313" key="2">
    <source>
        <dbReference type="Proteomes" id="UP000260812"/>
    </source>
</evidence>
<protein>
    <submittedName>
        <fullName evidence="1">Uncharacterized protein</fullName>
    </submittedName>
</protein>
<proteinExistence type="predicted"/>
<dbReference type="GeneID" id="97990416"/>
<name>A0A3E3HVU2_9FIRM</name>
<dbReference type="AlphaFoldDB" id="A0A3E3HVU2"/>
<dbReference type="RefSeq" id="WP_117545806.1">
    <property type="nucleotide sequence ID" value="NZ_QVLV01000034.1"/>
</dbReference>
<reference evidence="1" key="1">
    <citation type="submission" date="2018-08" db="EMBL/GenBank/DDBJ databases">
        <title>A genome reference for cultivated species of the human gut microbiota.</title>
        <authorList>
            <person name="Zou Y."/>
            <person name="Xue W."/>
            <person name="Luo G."/>
        </authorList>
    </citation>
    <scope>NUCLEOTIDE SEQUENCE [LARGE SCALE GENOMIC DNA]</scope>
    <source>
        <strain evidence="1">TF05-5AC</strain>
    </source>
</reference>
<sequence>MEDNIILSDIFIGNPDGLSEARNKKFDTLFYNKNNKYQLLQSDPSKFIITGRKGTGKTLLGKYYEKRQNEENVFSKYIDKDDVLFMQLQSIGNGNIPQNERAAFSQYAILSQMGKILLDNQIKILKKSPFISKYFIYKKIHKLGKLLKQQTLYGFNLKEVSLSNSSALAGEYSRNNSKINAKRQQDNTKKYEKAPYYQYLDDMQNLIIQLLAIFPIAIIIDDLDEYDEKITENSDFAKFLSKFIEVTYKINVEIVSVSPKSKVVLLFRSDLLKLLHSVSTNLNKFTVNSVINLNWLEKPYAGEAYSNSLMDMLLNKIRVSCPEFKGLDNRELFARMFPPQIKGIDTLKYLLNYSHGRPRDIVNMLNIIIQKYPNERMFKNIMFLETEAEYSRAFCNELKNEMSLYYDSNYIDDCFHAISLIHRNNFWPFDVGKVIESSQNRIPSITDVSKMLEILYKFGVIGNVRKVDTNQKKKEFKYSFGYREDGNDMVNLHEKFTIHFALRKELV</sequence>